<gene>
    <name evidence="1" type="ORF">FHY67_08215</name>
</gene>
<dbReference type="Pfam" id="PF06258">
    <property type="entry name" value="Mito_fiss_Elm1"/>
    <property type="match status" value="1"/>
</dbReference>
<protein>
    <recommendedName>
        <fullName evidence="3">Mitochondrial fission ELM1 family protein</fullName>
    </recommendedName>
</protein>
<proteinExistence type="predicted"/>
<dbReference type="EMBL" id="VFBM01000005">
    <property type="protein sequence ID" value="TNX92136.1"/>
    <property type="molecule type" value="Genomic_DNA"/>
</dbReference>
<dbReference type="RefSeq" id="WP_017400731.1">
    <property type="nucleotide sequence ID" value="NZ_CP027365.1"/>
</dbReference>
<organism evidence="1 2">
    <name type="scientific">Acinetobacter radioresistens</name>
    <dbReference type="NCBI Taxonomy" id="40216"/>
    <lineage>
        <taxon>Bacteria</taxon>
        <taxon>Pseudomonadati</taxon>
        <taxon>Pseudomonadota</taxon>
        <taxon>Gammaproteobacteria</taxon>
        <taxon>Moraxellales</taxon>
        <taxon>Moraxellaceae</taxon>
        <taxon>Acinetobacter</taxon>
    </lineage>
</organism>
<reference evidence="1 2" key="1">
    <citation type="submission" date="2019-06" db="EMBL/GenBank/DDBJ databases">
        <title>Genome of Acinetobacter radioresistens APH1, a phenol degrading strain.</title>
        <authorList>
            <person name="Liu Y."/>
        </authorList>
    </citation>
    <scope>NUCLEOTIDE SEQUENCE [LARGE SCALE GENOMIC DNA]</scope>
    <source>
        <strain evidence="1 2">APH1</strain>
    </source>
</reference>
<accession>A0A8H2K1H0</accession>
<dbReference type="AlphaFoldDB" id="A0A8H2K1H0"/>
<evidence type="ECO:0008006" key="3">
    <source>
        <dbReference type="Google" id="ProtNLM"/>
    </source>
</evidence>
<dbReference type="InterPro" id="IPR009367">
    <property type="entry name" value="Elm1-like"/>
</dbReference>
<dbReference type="Proteomes" id="UP000314285">
    <property type="component" value="Unassembled WGS sequence"/>
</dbReference>
<comment type="caution">
    <text evidence="1">The sequence shown here is derived from an EMBL/GenBank/DDBJ whole genome shotgun (WGS) entry which is preliminary data.</text>
</comment>
<evidence type="ECO:0000313" key="2">
    <source>
        <dbReference type="Proteomes" id="UP000314285"/>
    </source>
</evidence>
<evidence type="ECO:0000313" key="1">
    <source>
        <dbReference type="EMBL" id="TNX92136.1"/>
    </source>
</evidence>
<name>A0A8H2K1H0_ACIRA</name>
<sequence length="351" mass="39488">MQNSKPTILALTDGKAGHETQTQGIIQLLNQQQQYQVEWLKLKLPSKWQYRILKWLMKFSANTAWLNAFLTAEQLDDLKYKKVAYIVSAGGNTLLANALLKKELVKSNPVQNIVASSLRGIKPDYFDVVFTIHATQAELDHYLYYPIAPNKMCALSLTQAQARLHLGLDIADQVITVLIGADTKTVSIGTVEEWGAILQKVRSEYPQAHLLLTTSRRTPIEFEYALANYCTQHNLVRNSDQMTWVAQGQQCDIKDYILAADWVLSSADSTSMVAEVVMSGQPLIVFSDASKMHDAAIQQQLSFLERQKWMSKMDIIQPQPFKLLLGGMNSLNHTETLTAKLYNALGMSHQE</sequence>